<feature type="transmembrane region" description="Helical" evidence="2">
    <location>
        <begin position="257"/>
        <end position="279"/>
    </location>
</feature>
<feature type="transmembrane region" description="Helical" evidence="2">
    <location>
        <begin position="200"/>
        <end position="220"/>
    </location>
</feature>
<feature type="compositionally biased region" description="Pro residues" evidence="1">
    <location>
        <begin position="32"/>
        <end position="43"/>
    </location>
</feature>
<dbReference type="AlphaFoldDB" id="A0A1I2KCD8"/>
<dbReference type="STRING" id="504797.SAMN05421678_101205"/>
<dbReference type="OrthoDB" id="3474102at2"/>
<feature type="compositionally biased region" description="Low complexity" evidence="1">
    <location>
        <begin position="1"/>
        <end position="13"/>
    </location>
</feature>
<keyword evidence="2" id="KW-0472">Membrane</keyword>
<proteinExistence type="predicted"/>
<dbReference type="Proteomes" id="UP000199052">
    <property type="component" value="Unassembled WGS sequence"/>
</dbReference>
<gene>
    <name evidence="3" type="ORF">SAMN05421678_101205</name>
</gene>
<dbReference type="EMBL" id="FOOI01000001">
    <property type="protein sequence ID" value="SFF64712.1"/>
    <property type="molecule type" value="Genomic_DNA"/>
</dbReference>
<feature type="region of interest" description="Disordered" evidence="1">
    <location>
        <begin position="1"/>
        <end position="92"/>
    </location>
</feature>
<organism evidence="3 4">
    <name type="scientific">Actinopolymorpha cephalotaxi</name>
    <dbReference type="NCBI Taxonomy" id="504797"/>
    <lineage>
        <taxon>Bacteria</taxon>
        <taxon>Bacillati</taxon>
        <taxon>Actinomycetota</taxon>
        <taxon>Actinomycetes</taxon>
        <taxon>Propionibacteriales</taxon>
        <taxon>Actinopolymorphaceae</taxon>
        <taxon>Actinopolymorpha</taxon>
    </lineage>
</organism>
<feature type="transmembrane region" description="Helical" evidence="2">
    <location>
        <begin position="232"/>
        <end position="251"/>
    </location>
</feature>
<evidence type="ECO:0000313" key="3">
    <source>
        <dbReference type="EMBL" id="SFF64712.1"/>
    </source>
</evidence>
<feature type="transmembrane region" description="Helical" evidence="2">
    <location>
        <begin position="141"/>
        <end position="161"/>
    </location>
</feature>
<evidence type="ECO:0000256" key="2">
    <source>
        <dbReference type="SAM" id="Phobius"/>
    </source>
</evidence>
<dbReference type="Pfam" id="PF03729">
    <property type="entry name" value="DUF308"/>
    <property type="match status" value="2"/>
</dbReference>
<feature type="transmembrane region" description="Helical" evidence="2">
    <location>
        <begin position="173"/>
        <end position="194"/>
    </location>
</feature>
<reference evidence="3 4" key="1">
    <citation type="submission" date="2016-10" db="EMBL/GenBank/DDBJ databases">
        <authorList>
            <person name="de Groot N.N."/>
        </authorList>
    </citation>
    <scope>NUCLEOTIDE SEQUENCE [LARGE SCALE GENOMIC DNA]</scope>
    <source>
        <strain evidence="3 4">CPCC 202808</strain>
    </source>
</reference>
<accession>A0A1I2KCD8</accession>
<evidence type="ECO:0000256" key="1">
    <source>
        <dbReference type="SAM" id="MobiDB-lite"/>
    </source>
</evidence>
<keyword evidence="2" id="KW-1133">Transmembrane helix</keyword>
<feature type="compositionally biased region" description="Low complexity" evidence="1">
    <location>
        <begin position="44"/>
        <end position="66"/>
    </location>
</feature>
<evidence type="ECO:0000313" key="4">
    <source>
        <dbReference type="Proteomes" id="UP000199052"/>
    </source>
</evidence>
<dbReference type="InterPro" id="IPR005325">
    <property type="entry name" value="DUF308_memb"/>
</dbReference>
<feature type="transmembrane region" description="Helical" evidence="2">
    <location>
        <begin position="109"/>
        <end position="129"/>
    </location>
</feature>
<keyword evidence="2" id="KW-0812">Transmembrane</keyword>
<protein>
    <submittedName>
        <fullName evidence="3">Uncharacterized membrane protein HdeD, DUF308 family</fullName>
    </submittedName>
</protein>
<sequence length="305" mass="30596">MPSDPSAAGSAPNGSPPAPEALPTQEALPTGEPLPPPEPPQTLEPPQALEPPEVTAPAPEARSPRPGEGGRSGPRHSRTSRGPSPRTGRGTSRGVATVLVALGDSWGAVLFLGCTSVLLGAAVVAWPHVSPDAWPSPTTRMIGVLLGAQILLYGLCHLLRAMAAPDVDGGRRVLVALLGIEALVVGVLLVRGVGGVRGTVAMLGLMAGLFWLVAGVIAALSEFVGRARPGRGPAMLGGLLGIGASIAVLSYPEASLTVAATVLGGYAVVLGALTIVQAFQVRQTATDRPAGRDRGRAGRGAAAGG</sequence>
<name>A0A1I2KCD8_9ACTN</name>